<sequence>MPSGQFYILDKPEHSFSCNYQLDTVADRAFESRMLLEIQKENQPVEVFAPLSIGEEVVFVSPSGEAKNLFLISETDSHFIFSSRA</sequence>
<keyword evidence="2" id="KW-1185">Reference proteome</keyword>
<dbReference type="OrthoDB" id="6564464at2"/>
<proteinExistence type="predicted"/>
<dbReference type="EMBL" id="MWUE01000033">
    <property type="protein sequence ID" value="OQP30849.1"/>
    <property type="molecule type" value="Genomic_DNA"/>
</dbReference>
<dbReference type="AlphaFoldDB" id="A0A1V9DAJ1"/>
<evidence type="ECO:0000313" key="2">
    <source>
        <dbReference type="Proteomes" id="UP000192769"/>
    </source>
</evidence>
<reference evidence="1 2" key="1">
    <citation type="submission" date="2017-02" db="EMBL/GenBank/DDBJ databases">
        <title>Whole genome shotgun sequence of Pantoea agglomerans strain AS1 isolated from a cycad, Zamia floridana in Central Florida, USA.</title>
        <authorList>
            <person name="Lata P."/>
            <person name="Govindarajan S."/>
            <person name="Qi F."/>
            <person name="Li J.-L."/>
            <person name="Maurya S.K."/>
            <person name="Sahoo M.K."/>
        </authorList>
    </citation>
    <scope>NUCLEOTIDE SEQUENCE [LARGE SCALE GENOMIC DNA]</scope>
    <source>
        <strain evidence="1 2">AS1</strain>
    </source>
</reference>
<comment type="caution">
    <text evidence="1">The sequence shown here is derived from an EMBL/GenBank/DDBJ whole genome shotgun (WGS) entry which is preliminary data.</text>
</comment>
<accession>A0A1V9DAJ1</accession>
<gene>
    <name evidence="1" type="ORF">B2J69_21370</name>
</gene>
<name>A0A1V9DAJ1_9GAMM</name>
<organism evidence="1 2">
    <name type="scientific">Pantoea latae</name>
    <dbReference type="NCBI Taxonomy" id="1964541"/>
    <lineage>
        <taxon>Bacteria</taxon>
        <taxon>Pseudomonadati</taxon>
        <taxon>Pseudomonadota</taxon>
        <taxon>Gammaproteobacteria</taxon>
        <taxon>Enterobacterales</taxon>
        <taxon>Erwiniaceae</taxon>
        <taxon>Pantoea</taxon>
    </lineage>
</organism>
<dbReference type="Proteomes" id="UP000192769">
    <property type="component" value="Unassembled WGS sequence"/>
</dbReference>
<protein>
    <submittedName>
        <fullName evidence="1">Uncharacterized protein</fullName>
    </submittedName>
</protein>
<evidence type="ECO:0000313" key="1">
    <source>
        <dbReference type="EMBL" id="OQP30849.1"/>
    </source>
</evidence>